<dbReference type="EMBL" id="JXUW01000034">
    <property type="protein sequence ID" value="KJE75619.1"/>
    <property type="molecule type" value="Genomic_DNA"/>
</dbReference>
<dbReference type="GO" id="GO:0043190">
    <property type="term" value="C:ATP-binding cassette (ABC) transporter complex"/>
    <property type="evidence" value="ECO:0007669"/>
    <property type="project" value="InterPro"/>
</dbReference>
<keyword evidence="5" id="KW-0813">Transport</keyword>
<dbReference type="RefSeq" id="WP_052566364.1">
    <property type="nucleotide sequence ID" value="NZ_JQKF01000025.1"/>
</dbReference>
<feature type="transmembrane region" description="Helical" evidence="5">
    <location>
        <begin position="55"/>
        <end position="79"/>
    </location>
</feature>
<evidence type="ECO:0000256" key="2">
    <source>
        <dbReference type="ARBA" id="ARBA00022692"/>
    </source>
</evidence>
<keyword evidence="8" id="KW-1185">Reference proteome</keyword>
<evidence type="ECO:0000256" key="4">
    <source>
        <dbReference type="ARBA" id="ARBA00023136"/>
    </source>
</evidence>
<dbReference type="eggNOG" id="COG0842">
    <property type="taxonomic scope" value="Bacteria"/>
</dbReference>
<dbReference type="PANTHER" id="PTHR43229">
    <property type="entry name" value="NODULATION PROTEIN J"/>
    <property type="match status" value="1"/>
</dbReference>
<keyword evidence="2 5" id="KW-0812">Transmembrane</keyword>
<dbReference type="PIRSF" id="PIRSF006648">
    <property type="entry name" value="DrrB"/>
    <property type="match status" value="1"/>
</dbReference>
<feature type="domain" description="ABC transmembrane type-2" evidence="6">
    <location>
        <begin position="21"/>
        <end position="243"/>
    </location>
</feature>
<reference evidence="7 8" key="1">
    <citation type="submission" date="2015-01" db="EMBL/GenBank/DDBJ databases">
        <title>Draft genome of the acidophilic iron oxidizer Ferrimicrobium acidiphilum strain T23.</title>
        <authorList>
            <person name="Poehlein A."/>
            <person name="Eisen S."/>
            <person name="Schloemann M."/>
            <person name="Johnson B.D."/>
            <person name="Daniel R."/>
            <person name="Muehling M."/>
        </authorList>
    </citation>
    <scope>NUCLEOTIDE SEQUENCE [LARGE SCALE GENOMIC DNA]</scope>
    <source>
        <strain evidence="7 8">T23</strain>
    </source>
</reference>
<dbReference type="InterPro" id="IPR000412">
    <property type="entry name" value="ABC_2_transport"/>
</dbReference>
<comment type="similarity">
    <text evidence="5">Belongs to the ABC-2 integral membrane protein family.</text>
</comment>
<feature type="transmembrane region" description="Helical" evidence="5">
    <location>
        <begin position="21"/>
        <end position="43"/>
    </location>
</feature>
<accession>A0A0D8FRM3</accession>
<dbReference type="InterPro" id="IPR047817">
    <property type="entry name" value="ABC2_TM_bact-type"/>
</dbReference>
<dbReference type="PROSITE" id="PS51012">
    <property type="entry name" value="ABC_TM2"/>
    <property type="match status" value="1"/>
</dbReference>
<name>A0A0D8FRM3_9ACTN</name>
<keyword evidence="4 5" id="KW-0472">Membrane</keyword>
<keyword evidence="5" id="KW-1003">Cell membrane</keyword>
<dbReference type="GeneID" id="78373649"/>
<evidence type="ECO:0000256" key="1">
    <source>
        <dbReference type="ARBA" id="ARBA00004141"/>
    </source>
</evidence>
<evidence type="ECO:0000256" key="5">
    <source>
        <dbReference type="RuleBase" id="RU361157"/>
    </source>
</evidence>
<dbReference type="GO" id="GO:0140359">
    <property type="term" value="F:ABC-type transporter activity"/>
    <property type="evidence" value="ECO:0007669"/>
    <property type="project" value="InterPro"/>
</dbReference>
<dbReference type="PANTHER" id="PTHR43229:SF2">
    <property type="entry name" value="NODULATION PROTEIN J"/>
    <property type="match status" value="1"/>
</dbReference>
<keyword evidence="3 5" id="KW-1133">Transmembrane helix</keyword>
<comment type="subcellular location">
    <subcellularLocation>
        <location evidence="5">Cell membrane</location>
        <topology evidence="5">Multi-pass membrane protein</topology>
    </subcellularLocation>
    <subcellularLocation>
        <location evidence="1">Membrane</location>
        <topology evidence="1">Multi-pass membrane protein</topology>
    </subcellularLocation>
</comment>
<protein>
    <recommendedName>
        <fullName evidence="5">Transport permease protein</fullName>
    </recommendedName>
</protein>
<dbReference type="Proteomes" id="UP000032336">
    <property type="component" value="Unassembled WGS sequence"/>
</dbReference>
<feature type="transmembrane region" description="Helical" evidence="5">
    <location>
        <begin position="133"/>
        <end position="155"/>
    </location>
</feature>
<feature type="transmembrane region" description="Helical" evidence="5">
    <location>
        <begin position="162"/>
        <end position="182"/>
    </location>
</feature>
<feature type="transmembrane region" description="Helical" evidence="5">
    <location>
        <begin position="100"/>
        <end position="127"/>
    </location>
</feature>
<evidence type="ECO:0000313" key="8">
    <source>
        <dbReference type="Proteomes" id="UP000032336"/>
    </source>
</evidence>
<dbReference type="OrthoDB" id="160207at2"/>
<dbReference type="InterPro" id="IPR013525">
    <property type="entry name" value="ABC2_TM"/>
</dbReference>
<evidence type="ECO:0000256" key="3">
    <source>
        <dbReference type="ARBA" id="ARBA00022989"/>
    </source>
</evidence>
<dbReference type="InterPro" id="IPR051784">
    <property type="entry name" value="Nod_factor_ABC_transporter"/>
</dbReference>
<evidence type="ECO:0000313" key="7">
    <source>
        <dbReference type="EMBL" id="KJE75619.1"/>
    </source>
</evidence>
<dbReference type="STRING" id="1121877.FEAC_26420"/>
<gene>
    <name evidence="7" type="ORF">FEAC_26420</name>
</gene>
<evidence type="ECO:0000259" key="6">
    <source>
        <dbReference type="PROSITE" id="PS51012"/>
    </source>
</evidence>
<organism evidence="7 8">
    <name type="scientific">Ferrimicrobium acidiphilum DSM 19497</name>
    <dbReference type="NCBI Taxonomy" id="1121877"/>
    <lineage>
        <taxon>Bacteria</taxon>
        <taxon>Bacillati</taxon>
        <taxon>Actinomycetota</taxon>
        <taxon>Acidimicrobiia</taxon>
        <taxon>Acidimicrobiales</taxon>
        <taxon>Acidimicrobiaceae</taxon>
        <taxon>Ferrimicrobium</taxon>
    </lineage>
</organism>
<feature type="transmembrane region" description="Helical" evidence="5">
    <location>
        <begin position="219"/>
        <end position="240"/>
    </location>
</feature>
<dbReference type="Pfam" id="PF01061">
    <property type="entry name" value="ABC2_membrane"/>
    <property type="match status" value="1"/>
</dbReference>
<sequence length="243" mass="25443">MARPVLAQASSEVKMTLQQGEAALLTLVIPVLGLLVFGSVKFLPLPSGVPSRVNFILAGAIAFGIMASGMVSQSITVAFDRNYGVLKRLGVTPLGRRGIILAKLAQVVVLELIQLIVLVLIGLLMGYHPEGNPLLFILGWVLATSAFTGLGLLIGGTLKAELVLGLSTLLWLVLLGLGSMAVPLTSLPGFLELIAKLLPAAGASELILHGLAMSGSVPAWAIVNLVIWGIGAPLLAIRFFRWS</sequence>
<comment type="caution">
    <text evidence="7">The sequence shown here is derived from an EMBL/GenBank/DDBJ whole genome shotgun (WGS) entry which is preliminary data.</text>
</comment>
<proteinExistence type="inferred from homology"/>
<dbReference type="AlphaFoldDB" id="A0A0D8FRM3"/>